<feature type="compositionally biased region" description="Polar residues" evidence="2">
    <location>
        <begin position="1"/>
        <end position="14"/>
    </location>
</feature>
<dbReference type="PROSITE" id="PS00109">
    <property type="entry name" value="PROTEIN_KINASE_TYR"/>
    <property type="match status" value="1"/>
</dbReference>
<dbReference type="SUPFAM" id="SSF56112">
    <property type="entry name" value="Protein kinase-like (PK-like)"/>
    <property type="match status" value="1"/>
</dbReference>
<feature type="compositionally biased region" description="Low complexity" evidence="2">
    <location>
        <begin position="45"/>
        <end position="58"/>
    </location>
</feature>
<dbReference type="GeneID" id="68093195"/>
<keyword evidence="3" id="KW-1133">Transmembrane helix</keyword>
<dbReference type="PROSITE" id="PS50011">
    <property type="entry name" value="PROTEIN_KINASE_DOM"/>
    <property type="match status" value="1"/>
</dbReference>
<proteinExistence type="predicted"/>
<evidence type="ECO:0000256" key="2">
    <source>
        <dbReference type="SAM" id="MobiDB-lite"/>
    </source>
</evidence>
<dbReference type="GO" id="GO:0005524">
    <property type="term" value="F:ATP binding"/>
    <property type="evidence" value="ECO:0007669"/>
    <property type="project" value="InterPro"/>
</dbReference>
<organism evidence="5 6">
    <name type="scientific">Naegleria lovaniensis</name>
    <name type="common">Amoeba</name>
    <dbReference type="NCBI Taxonomy" id="51637"/>
    <lineage>
        <taxon>Eukaryota</taxon>
        <taxon>Discoba</taxon>
        <taxon>Heterolobosea</taxon>
        <taxon>Tetramitia</taxon>
        <taxon>Eutetramitia</taxon>
        <taxon>Vahlkampfiidae</taxon>
        <taxon>Naegleria</taxon>
    </lineage>
</organism>
<dbReference type="InterPro" id="IPR000719">
    <property type="entry name" value="Prot_kinase_dom"/>
</dbReference>
<evidence type="ECO:0000313" key="6">
    <source>
        <dbReference type="Proteomes" id="UP000816034"/>
    </source>
</evidence>
<feature type="region of interest" description="Disordered" evidence="2">
    <location>
        <begin position="1"/>
        <end position="77"/>
    </location>
</feature>
<keyword evidence="1" id="KW-0175">Coiled coil</keyword>
<dbReference type="InterPro" id="IPR011009">
    <property type="entry name" value="Kinase-like_dom_sf"/>
</dbReference>
<keyword evidence="6" id="KW-1185">Reference proteome</keyword>
<dbReference type="GO" id="GO:0004672">
    <property type="term" value="F:protein kinase activity"/>
    <property type="evidence" value="ECO:0007669"/>
    <property type="project" value="InterPro"/>
</dbReference>
<feature type="domain" description="Protein kinase" evidence="4">
    <location>
        <begin position="216"/>
        <end position="506"/>
    </location>
</feature>
<evidence type="ECO:0000313" key="5">
    <source>
        <dbReference type="EMBL" id="KAG2387889.1"/>
    </source>
</evidence>
<gene>
    <name evidence="5" type="ORF">C9374_000739</name>
</gene>
<feature type="coiled-coil region" evidence="1">
    <location>
        <begin position="460"/>
        <end position="487"/>
    </location>
</feature>
<evidence type="ECO:0000259" key="4">
    <source>
        <dbReference type="PROSITE" id="PS50011"/>
    </source>
</evidence>
<feature type="compositionally biased region" description="Polar residues" evidence="2">
    <location>
        <begin position="21"/>
        <end position="44"/>
    </location>
</feature>
<feature type="region of interest" description="Disordered" evidence="2">
    <location>
        <begin position="157"/>
        <end position="193"/>
    </location>
</feature>
<accession>A0AA88GYA6</accession>
<dbReference type="Gene3D" id="1.10.510.10">
    <property type="entry name" value="Transferase(Phosphotransferase) domain 1"/>
    <property type="match status" value="1"/>
</dbReference>
<dbReference type="PANTHER" id="PTHR24347">
    <property type="entry name" value="SERINE/THREONINE-PROTEIN KINASE"/>
    <property type="match status" value="1"/>
</dbReference>
<feature type="transmembrane region" description="Helical" evidence="3">
    <location>
        <begin position="520"/>
        <end position="539"/>
    </location>
</feature>
<feature type="compositionally biased region" description="Polar residues" evidence="2">
    <location>
        <begin position="174"/>
        <end position="193"/>
    </location>
</feature>
<evidence type="ECO:0000256" key="3">
    <source>
        <dbReference type="SAM" id="Phobius"/>
    </source>
</evidence>
<dbReference type="Proteomes" id="UP000816034">
    <property type="component" value="Unassembled WGS sequence"/>
</dbReference>
<feature type="region of interest" description="Disordered" evidence="2">
    <location>
        <begin position="116"/>
        <end position="140"/>
    </location>
</feature>
<keyword evidence="3" id="KW-0812">Transmembrane</keyword>
<sequence>MENRWQNMYSSGQPQERDYSSHSTYNTSHAFNNQPGLNHTASHPSYNNSRRVSSNNLSDQGFPPTIGSSNSSNYIHSNPQTMIYNRHREPSTITRMSSNDHTNNPQDPLIVHGYQGQEEMNTSPSRSPQNSYRNTMDNRQPPNVAVVAQTVRQHISSNQASNNGHVGNPRRNDSNGSLPSIPSQFYRGGNSQRNEQDIIESYLEYLTNKYKTPDNIVRLEYMDKGAFGKVFKVRIEQPGEEPLEFAVKMIQKNSGHNYVKEKIPLQLHHDNIITIYDVFETRIGNDEVLGLKMKLYLGTLNDRYGTDRNMPQIIAVQVLCQMGNAICIVHQHSLLHHDISGNNVLIEEFDARSQQIKVVLADFSLCREVDSVREGTIETMAPEVDKPYVNDIYSLGQMISNLTVNSHLSRPMREYLSLMTSSDVLKRPSAETIEQDVTERVLSPGPDLQIVETFYKTLRAERLEEGLNNLKKEMKQRATEINEQRTAVVKEREIAGQTLVTIAKFLFAVPATLLFTVPEYYLIVILILMLVGWNYWRLFKQQNQILKELKNVKLEQNVSENSKISFILRDLDKAVGDYVHSIRSQTDASPRNQFERFWFVME</sequence>
<feature type="compositionally biased region" description="Polar residues" evidence="2">
    <location>
        <begin position="118"/>
        <end position="140"/>
    </location>
</feature>
<dbReference type="Pfam" id="PF00069">
    <property type="entry name" value="Pkinase"/>
    <property type="match status" value="1"/>
</dbReference>
<dbReference type="EMBL" id="PYSW02000011">
    <property type="protein sequence ID" value="KAG2387889.1"/>
    <property type="molecule type" value="Genomic_DNA"/>
</dbReference>
<keyword evidence="3" id="KW-0472">Membrane</keyword>
<reference evidence="5 6" key="1">
    <citation type="journal article" date="2018" name="BMC Genomics">
        <title>The genome of Naegleria lovaniensis, the basis for a comparative approach to unravel pathogenicity factors of the human pathogenic amoeba N. fowleri.</title>
        <authorList>
            <person name="Liechti N."/>
            <person name="Schurch N."/>
            <person name="Bruggmann R."/>
            <person name="Wittwer M."/>
        </authorList>
    </citation>
    <scope>NUCLEOTIDE SEQUENCE [LARGE SCALE GENOMIC DNA]</scope>
    <source>
        <strain evidence="5 6">ATCC 30569</strain>
    </source>
</reference>
<dbReference type="InterPro" id="IPR008266">
    <property type="entry name" value="Tyr_kinase_AS"/>
</dbReference>
<name>A0AA88GYA6_NAELO</name>
<dbReference type="CDD" id="cd00180">
    <property type="entry name" value="PKc"/>
    <property type="match status" value="1"/>
</dbReference>
<protein>
    <recommendedName>
        <fullName evidence="4">Protein kinase domain-containing protein</fullName>
    </recommendedName>
</protein>
<feature type="compositionally biased region" description="Polar residues" evidence="2">
    <location>
        <begin position="66"/>
        <end position="77"/>
    </location>
</feature>
<evidence type="ECO:0000256" key="1">
    <source>
        <dbReference type="SAM" id="Coils"/>
    </source>
</evidence>
<comment type="caution">
    <text evidence="5">The sequence shown here is derived from an EMBL/GenBank/DDBJ whole genome shotgun (WGS) entry which is preliminary data.</text>
</comment>
<dbReference type="AlphaFoldDB" id="A0AA88GYA6"/>
<dbReference type="RefSeq" id="XP_044551881.1">
    <property type="nucleotide sequence ID" value="XM_044697349.1"/>
</dbReference>